<sequence length="41" mass="4669">MPIFNALGADCAVLDYSPKQIESEFLVAERECYNIKHLKVI</sequence>
<evidence type="ECO:0000313" key="1">
    <source>
        <dbReference type="EMBL" id="EFW23795.1"/>
    </source>
</evidence>
<reference evidence="1 2" key="1">
    <citation type="submission" date="2010-08" db="EMBL/GenBank/DDBJ databases">
        <authorList>
            <person name="Weinstock G."/>
            <person name="Sodergren E."/>
            <person name="Clifton S."/>
            <person name="Fulton L."/>
            <person name="Fulton B."/>
            <person name="Courtney L."/>
            <person name="Fronick C."/>
            <person name="Harrison M."/>
            <person name="Strong C."/>
            <person name="Farmer C."/>
            <person name="Delahaunty K."/>
            <person name="Markovic C."/>
            <person name="Hall O."/>
            <person name="Minx P."/>
            <person name="Tomlinson C."/>
            <person name="Mitreva M."/>
            <person name="Hou S."/>
            <person name="Chen J."/>
            <person name="Wollam A."/>
            <person name="Pepin K.H."/>
            <person name="Johnson M."/>
            <person name="Bhonagiri V."/>
            <person name="Zhang X."/>
            <person name="Suruliraj S."/>
            <person name="Warren W."/>
            <person name="Chinwalla A."/>
            <person name="Mardis E.R."/>
            <person name="Wilson R.K."/>
        </authorList>
    </citation>
    <scope>NUCLEOTIDE SEQUENCE [LARGE SCALE GENOMIC DNA]</scope>
    <source>
        <strain evidence="1 2">F0204</strain>
    </source>
</reference>
<dbReference type="AlphaFoldDB" id="E7MQ75"/>
<keyword evidence="2" id="KW-1185">Reference proteome</keyword>
<protein>
    <submittedName>
        <fullName evidence="1">Uncharacterized protein</fullName>
    </submittedName>
</protein>
<accession>E7MQ75</accession>
<name>E7MQ75_9FIRM</name>
<dbReference type="EMBL" id="AECQ01000031">
    <property type="protein sequence ID" value="EFW23795.1"/>
    <property type="molecule type" value="Genomic_DNA"/>
</dbReference>
<dbReference type="HOGENOM" id="CLU_3276766_0_0_9"/>
<gene>
    <name evidence="1" type="ORF">HMPREF9430_01600</name>
</gene>
<organism evidence="1 2">
    <name type="scientific">Solobacterium moorei F0204</name>
    <dbReference type="NCBI Taxonomy" id="706433"/>
    <lineage>
        <taxon>Bacteria</taxon>
        <taxon>Bacillati</taxon>
        <taxon>Bacillota</taxon>
        <taxon>Erysipelotrichia</taxon>
        <taxon>Erysipelotrichales</taxon>
        <taxon>Erysipelotrichaceae</taxon>
        <taxon>Solobacterium</taxon>
    </lineage>
</organism>
<proteinExistence type="predicted"/>
<evidence type="ECO:0000313" key="2">
    <source>
        <dbReference type="Proteomes" id="UP000004097"/>
    </source>
</evidence>
<dbReference type="Proteomes" id="UP000004097">
    <property type="component" value="Unassembled WGS sequence"/>
</dbReference>
<dbReference type="STRING" id="706433.HMPREF9430_01600"/>
<comment type="caution">
    <text evidence="1">The sequence shown here is derived from an EMBL/GenBank/DDBJ whole genome shotgun (WGS) entry which is preliminary data.</text>
</comment>